<name>A0ABX8R4S1_9ACTN</name>
<evidence type="ECO:0000313" key="1">
    <source>
        <dbReference type="EMBL" id="QXJ25828.1"/>
    </source>
</evidence>
<proteinExistence type="predicted"/>
<sequence length="138" mass="14249">MSAALELNSDDGLKLNSDLRNLAVVLTAVSAKPGVCTSEHAFASERPDSDKFVQLHLDALGSGPLLIELLELVVCSLRLVVGPAPQQVNAAESGQVGIPPLPKQACLLLGCTVLLNHVLGMAAALGTSQPGENDTETT</sequence>
<organism evidence="1 2">
    <name type="scientific">Actinomadura graeca</name>
    <dbReference type="NCBI Taxonomy" id="2750812"/>
    <lineage>
        <taxon>Bacteria</taxon>
        <taxon>Bacillati</taxon>
        <taxon>Actinomycetota</taxon>
        <taxon>Actinomycetes</taxon>
        <taxon>Streptosporangiales</taxon>
        <taxon>Thermomonosporaceae</taxon>
        <taxon>Actinomadura</taxon>
    </lineage>
</organism>
<dbReference type="Proteomes" id="UP001049518">
    <property type="component" value="Chromosome"/>
</dbReference>
<dbReference type="RefSeq" id="WP_231332030.1">
    <property type="nucleotide sequence ID" value="NZ_CP059572.1"/>
</dbReference>
<gene>
    <name evidence="1" type="ORF">AGRA3207_007387</name>
</gene>
<keyword evidence="2" id="KW-1185">Reference proteome</keyword>
<protein>
    <submittedName>
        <fullName evidence="1">Uncharacterized protein</fullName>
    </submittedName>
</protein>
<accession>A0ABX8R4S1</accession>
<evidence type="ECO:0000313" key="2">
    <source>
        <dbReference type="Proteomes" id="UP001049518"/>
    </source>
</evidence>
<dbReference type="EMBL" id="CP059572">
    <property type="protein sequence ID" value="QXJ25828.1"/>
    <property type="molecule type" value="Genomic_DNA"/>
</dbReference>
<reference evidence="1" key="1">
    <citation type="submission" date="2020-07" db="EMBL/GenBank/DDBJ databases">
        <authorList>
            <person name="Tarantini F.S."/>
            <person name="Hong K.W."/>
            <person name="Chan K.G."/>
        </authorList>
    </citation>
    <scope>NUCLEOTIDE SEQUENCE</scope>
    <source>
        <strain evidence="1">32-07</strain>
    </source>
</reference>